<evidence type="ECO:0000313" key="1">
    <source>
        <dbReference type="EMBL" id="KKN04687.1"/>
    </source>
</evidence>
<dbReference type="AlphaFoldDB" id="A0A0F9MZ12"/>
<reference evidence="1" key="1">
    <citation type="journal article" date="2015" name="Nature">
        <title>Complex archaea that bridge the gap between prokaryotes and eukaryotes.</title>
        <authorList>
            <person name="Spang A."/>
            <person name="Saw J.H."/>
            <person name="Jorgensen S.L."/>
            <person name="Zaremba-Niedzwiedzka K."/>
            <person name="Martijn J."/>
            <person name="Lind A.E."/>
            <person name="van Eijk R."/>
            <person name="Schleper C."/>
            <person name="Guy L."/>
            <person name="Ettema T.J."/>
        </authorList>
    </citation>
    <scope>NUCLEOTIDE SEQUENCE</scope>
</reference>
<name>A0A0F9MZ12_9ZZZZ</name>
<comment type="caution">
    <text evidence="1">The sequence shown here is derived from an EMBL/GenBank/DDBJ whole genome shotgun (WGS) entry which is preliminary data.</text>
</comment>
<sequence>MNSEKLIIQIVKNTGLSRGKIIEMIEQKKASLRSKLSDALVLFLIAKELAVNLEIDKNRCLDDWVYIRVKKCILNS</sequence>
<protein>
    <submittedName>
        <fullName evidence="1">Uncharacterized protein</fullName>
    </submittedName>
</protein>
<organism evidence="1">
    <name type="scientific">marine sediment metagenome</name>
    <dbReference type="NCBI Taxonomy" id="412755"/>
    <lineage>
        <taxon>unclassified sequences</taxon>
        <taxon>metagenomes</taxon>
        <taxon>ecological metagenomes</taxon>
    </lineage>
</organism>
<accession>A0A0F9MZ12</accession>
<dbReference type="EMBL" id="LAZR01004887">
    <property type="protein sequence ID" value="KKN04687.1"/>
    <property type="molecule type" value="Genomic_DNA"/>
</dbReference>
<gene>
    <name evidence="1" type="ORF">LCGC14_1094950</name>
</gene>
<proteinExistence type="predicted"/>